<accession>E9G546</accession>
<keyword evidence="4 5" id="KW-0238">DNA-binding</keyword>
<dbReference type="Proteomes" id="UP000000305">
    <property type="component" value="Unassembled WGS sequence"/>
</dbReference>
<dbReference type="HOGENOM" id="CLU_617145_0_0_1"/>
<name>E9G546_DAPPU</name>
<sequence>MRICHVAKCGRKISDGVKLYHLPRNSVRRQLWLDKIKRREANRNTKIKNISICSKHFYGGKPAKEIYPRHPDYVPSLLLGDEPLELTDSPLLSVIQDHSLPIDDCKDIDWVPSPMIYDVVPEYFVECILNDSEDPLSLPDGSDLPNPTTSVPESSINFSSPIHTFLLTVDRPLTRHIVVQDKISIPNKPTPSVELNLNCSLSNLVTPTVQNYRMEVSSSASCKLLDHSYVLVPPKSPTSPGEGAAASSTSRNSQSATSQEPQENAAPYESDHNYVLRSSSTPTVNESEESLHLDMAGYRNFIDGVATPTADWTWSFNERNNNLVCSCHFFSHDGVMTIKSVKIITRNKVALYLNAKLITPQDIQLEFRSKAELAKILEDFHHRKICQGIVDDSLADVEVTDKCARNKEDNLWCSKMRMEIAGSNLCSNLSIMPPFYRLLEENYK</sequence>
<keyword evidence="2 5" id="KW-0863">Zinc-finger</keyword>
<evidence type="ECO:0000256" key="3">
    <source>
        <dbReference type="ARBA" id="ARBA00022833"/>
    </source>
</evidence>
<feature type="region of interest" description="Disordered" evidence="6">
    <location>
        <begin position="233"/>
        <end position="273"/>
    </location>
</feature>
<dbReference type="SUPFAM" id="SSF57716">
    <property type="entry name" value="Glucocorticoid receptor-like (DNA-binding domain)"/>
    <property type="match status" value="1"/>
</dbReference>
<evidence type="ECO:0000256" key="4">
    <source>
        <dbReference type="ARBA" id="ARBA00023125"/>
    </source>
</evidence>
<dbReference type="GO" id="GO:0008270">
    <property type="term" value="F:zinc ion binding"/>
    <property type="evidence" value="ECO:0007669"/>
    <property type="project" value="UniProtKB-KW"/>
</dbReference>
<proteinExistence type="predicted"/>
<evidence type="ECO:0000256" key="6">
    <source>
        <dbReference type="SAM" id="MobiDB-lite"/>
    </source>
</evidence>
<reference evidence="8 9" key="1">
    <citation type="journal article" date="2011" name="Science">
        <title>The ecoresponsive genome of Daphnia pulex.</title>
        <authorList>
            <person name="Colbourne J.K."/>
            <person name="Pfrender M.E."/>
            <person name="Gilbert D."/>
            <person name="Thomas W.K."/>
            <person name="Tucker A."/>
            <person name="Oakley T.H."/>
            <person name="Tokishita S."/>
            <person name="Aerts A."/>
            <person name="Arnold G.J."/>
            <person name="Basu M.K."/>
            <person name="Bauer D.J."/>
            <person name="Caceres C.E."/>
            <person name="Carmel L."/>
            <person name="Casola C."/>
            <person name="Choi J.H."/>
            <person name="Detter J.C."/>
            <person name="Dong Q."/>
            <person name="Dusheyko S."/>
            <person name="Eads B.D."/>
            <person name="Frohlich T."/>
            <person name="Geiler-Samerotte K.A."/>
            <person name="Gerlach D."/>
            <person name="Hatcher P."/>
            <person name="Jogdeo S."/>
            <person name="Krijgsveld J."/>
            <person name="Kriventseva E.V."/>
            <person name="Kultz D."/>
            <person name="Laforsch C."/>
            <person name="Lindquist E."/>
            <person name="Lopez J."/>
            <person name="Manak J.R."/>
            <person name="Muller J."/>
            <person name="Pangilinan J."/>
            <person name="Patwardhan R.P."/>
            <person name="Pitluck S."/>
            <person name="Pritham E.J."/>
            <person name="Rechtsteiner A."/>
            <person name="Rho M."/>
            <person name="Rogozin I.B."/>
            <person name="Sakarya O."/>
            <person name="Salamov A."/>
            <person name="Schaack S."/>
            <person name="Shapiro H."/>
            <person name="Shiga Y."/>
            <person name="Skalitzky C."/>
            <person name="Smith Z."/>
            <person name="Souvorov A."/>
            <person name="Sung W."/>
            <person name="Tang Z."/>
            <person name="Tsuchiya D."/>
            <person name="Tu H."/>
            <person name="Vos H."/>
            <person name="Wang M."/>
            <person name="Wolf Y.I."/>
            <person name="Yamagata H."/>
            <person name="Yamada T."/>
            <person name="Ye Y."/>
            <person name="Shaw J.R."/>
            <person name="Andrews J."/>
            <person name="Crease T.J."/>
            <person name="Tang H."/>
            <person name="Lucas S.M."/>
            <person name="Robertson H.M."/>
            <person name="Bork P."/>
            <person name="Koonin E.V."/>
            <person name="Zdobnov E.M."/>
            <person name="Grigoriev I.V."/>
            <person name="Lynch M."/>
            <person name="Boore J.L."/>
        </authorList>
    </citation>
    <scope>NUCLEOTIDE SEQUENCE [LARGE SCALE GENOMIC DNA]</scope>
</reference>
<gene>
    <name evidence="8" type="ORF">DAPPUDRAFT_300460</name>
</gene>
<keyword evidence="1" id="KW-0479">Metal-binding</keyword>
<dbReference type="GO" id="GO:0003677">
    <property type="term" value="F:DNA binding"/>
    <property type="evidence" value="ECO:0007669"/>
    <property type="project" value="UniProtKB-UniRule"/>
</dbReference>
<protein>
    <recommendedName>
        <fullName evidence="7">THAP-type domain-containing protein</fullName>
    </recommendedName>
</protein>
<evidence type="ECO:0000256" key="1">
    <source>
        <dbReference type="ARBA" id="ARBA00022723"/>
    </source>
</evidence>
<dbReference type="Pfam" id="PF05485">
    <property type="entry name" value="THAP"/>
    <property type="match status" value="1"/>
</dbReference>
<keyword evidence="9" id="KW-1185">Reference proteome</keyword>
<organism evidence="8 9">
    <name type="scientific">Daphnia pulex</name>
    <name type="common">Water flea</name>
    <dbReference type="NCBI Taxonomy" id="6669"/>
    <lineage>
        <taxon>Eukaryota</taxon>
        <taxon>Metazoa</taxon>
        <taxon>Ecdysozoa</taxon>
        <taxon>Arthropoda</taxon>
        <taxon>Crustacea</taxon>
        <taxon>Branchiopoda</taxon>
        <taxon>Diplostraca</taxon>
        <taxon>Cladocera</taxon>
        <taxon>Anomopoda</taxon>
        <taxon>Daphniidae</taxon>
        <taxon>Daphnia</taxon>
    </lineage>
</organism>
<feature type="compositionally biased region" description="Low complexity" evidence="6">
    <location>
        <begin position="244"/>
        <end position="259"/>
    </location>
</feature>
<evidence type="ECO:0000256" key="2">
    <source>
        <dbReference type="ARBA" id="ARBA00022771"/>
    </source>
</evidence>
<dbReference type="AlphaFoldDB" id="E9G546"/>
<dbReference type="OrthoDB" id="7312725at2759"/>
<dbReference type="EMBL" id="GL732532">
    <property type="protein sequence ID" value="EFX85442.1"/>
    <property type="molecule type" value="Genomic_DNA"/>
</dbReference>
<evidence type="ECO:0000256" key="5">
    <source>
        <dbReference type="PROSITE-ProRule" id="PRU00309"/>
    </source>
</evidence>
<dbReference type="PROSITE" id="PS50950">
    <property type="entry name" value="ZF_THAP"/>
    <property type="match status" value="1"/>
</dbReference>
<dbReference type="InParanoid" id="E9G546"/>
<keyword evidence="3" id="KW-0862">Zinc</keyword>
<evidence type="ECO:0000259" key="7">
    <source>
        <dbReference type="PROSITE" id="PS50950"/>
    </source>
</evidence>
<feature type="domain" description="THAP-type" evidence="7">
    <location>
        <begin position="1"/>
        <end position="78"/>
    </location>
</feature>
<evidence type="ECO:0000313" key="8">
    <source>
        <dbReference type="EMBL" id="EFX85442.1"/>
    </source>
</evidence>
<evidence type="ECO:0000313" key="9">
    <source>
        <dbReference type="Proteomes" id="UP000000305"/>
    </source>
</evidence>
<dbReference type="InterPro" id="IPR006612">
    <property type="entry name" value="THAP_Znf"/>
</dbReference>
<dbReference type="SMART" id="SM00980">
    <property type="entry name" value="THAP"/>
    <property type="match status" value="1"/>
</dbReference>
<dbReference type="KEGG" id="dpx:DAPPUDRAFT_300460"/>